<evidence type="ECO:0000313" key="4">
    <source>
        <dbReference type="Proteomes" id="UP000078389"/>
    </source>
</evidence>
<name>A0A178HZS8_9HYPH</name>
<dbReference type="STRING" id="1770058.A3840_09370"/>
<dbReference type="Proteomes" id="UP000078389">
    <property type="component" value="Unassembled WGS sequence"/>
</dbReference>
<protein>
    <submittedName>
        <fullName evidence="3">Uncharacterized protein</fullName>
    </submittedName>
</protein>
<evidence type="ECO:0000313" key="3">
    <source>
        <dbReference type="EMBL" id="OAM77546.1"/>
    </source>
</evidence>
<feature type="signal peptide" evidence="2">
    <location>
        <begin position="1"/>
        <end position="22"/>
    </location>
</feature>
<evidence type="ECO:0000256" key="2">
    <source>
        <dbReference type="SAM" id="SignalP"/>
    </source>
</evidence>
<dbReference type="RefSeq" id="WP_067455323.1">
    <property type="nucleotide sequence ID" value="NZ_LVVY01000081.1"/>
</dbReference>
<keyword evidence="2" id="KW-0732">Signal</keyword>
<feature type="chain" id="PRO_5008088359" evidence="2">
    <location>
        <begin position="23"/>
        <end position="178"/>
    </location>
</feature>
<comment type="caution">
    <text evidence="3">The sequence shown here is derived from an EMBL/GenBank/DDBJ whole genome shotgun (WGS) entry which is preliminary data.</text>
</comment>
<gene>
    <name evidence="3" type="ORF">A3840_09370</name>
</gene>
<keyword evidence="4" id="KW-1185">Reference proteome</keyword>
<evidence type="ECO:0000256" key="1">
    <source>
        <dbReference type="SAM" id="MobiDB-lite"/>
    </source>
</evidence>
<reference evidence="3 4" key="1">
    <citation type="submission" date="2016-03" db="EMBL/GenBank/DDBJ databases">
        <title>Genome sequencing of Devosia sp. S37.</title>
        <authorList>
            <person name="Mohd Nor M."/>
        </authorList>
    </citation>
    <scope>NUCLEOTIDE SEQUENCE [LARGE SCALE GENOMIC DNA]</scope>
    <source>
        <strain evidence="3 4">S37</strain>
    </source>
</reference>
<dbReference type="AlphaFoldDB" id="A0A178HZS8"/>
<accession>A0A178HZS8</accession>
<feature type="region of interest" description="Disordered" evidence="1">
    <location>
        <begin position="158"/>
        <end position="178"/>
    </location>
</feature>
<dbReference type="OrthoDB" id="8159761at2"/>
<proteinExistence type="predicted"/>
<organism evidence="3 4">
    <name type="scientific">Devosia elaeis</name>
    <dbReference type="NCBI Taxonomy" id="1770058"/>
    <lineage>
        <taxon>Bacteria</taxon>
        <taxon>Pseudomonadati</taxon>
        <taxon>Pseudomonadota</taxon>
        <taxon>Alphaproteobacteria</taxon>
        <taxon>Hyphomicrobiales</taxon>
        <taxon>Devosiaceae</taxon>
        <taxon>Devosia</taxon>
    </lineage>
</organism>
<sequence length="178" mass="19158">MRSHSAKVLSLILFSLAAPALAQAPGWHYSPLPGEGDRASLGCARHSTSTDFTCLAVRCEADFSVGVHIHDSRAGGGAGAWLMTADREDRTMMARAGEGPYGARFDDESGWLLDRLRHGTFIYLRHEDDSEAGFAYIDLAGSFRAIAEALYWCAPRAGADEQNTGPDVDAAEPNGEKQ</sequence>
<dbReference type="EMBL" id="LVVY01000081">
    <property type="protein sequence ID" value="OAM77546.1"/>
    <property type="molecule type" value="Genomic_DNA"/>
</dbReference>